<feature type="region of interest" description="Disordered" evidence="2">
    <location>
        <begin position="381"/>
        <end position="423"/>
    </location>
</feature>
<evidence type="ECO:0000256" key="1">
    <source>
        <dbReference type="SAM" id="Coils"/>
    </source>
</evidence>
<proteinExistence type="predicted"/>
<dbReference type="OrthoDB" id="4970011at2759"/>
<reference evidence="3 4" key="1">
    <citation type="journal article" date="2018" name="PLoS Pathog.">
        <title>Evolution of structural diversity of trichothecenes, a family of toxins produced by plant pathogenic and entomopathogenic fungi.</title>
        <authorList>
            <person name="Proctor R.H."/>
            <person name="McCormick S.P."/>
            <person name="Kim H.S."/>
            <person name="Cardoza R.E."/>
            <person name="Stanley A.M."/>
            <person name="Lindo L."/>
            <person name="Kelly A."/>
            <person name="Brown D.W."/>
            <person name="Lee T."/>
            <person name="Vaughan M.M."/>
            <person name="Alexander N.J."/>
            <person name="Busman M."/>
            <person name="Gutierrez S."/>
        </authorList>
    </citation>
    <scope>NUCLEOTIDE SEQUENCE [LARGE SCALE GENOMIC DNA]</scope>
    <source>
        <strain evidence="3 4">NRRL 13405</strain>
    </source>
</reference>
<protein>
    <submittedName>
        <fullName evidence="3">Uncharacterized protein</fullName>
    </submittedName>
</protein>
<feature type="region of interest" description="Disordered" evidence="2">
    <location>
        <begin position="135"/>
        <end position="176"/>
    </location>
</feature>
<dbReference type="Proteomes" id="UP000265631">
    <property type="component" value="Unassembled WGS sequence"/>
</dbReference>
<name>A0A395MH32_9HYPO</name>
<accession>A0A395MH32</accession>
<evidence type="ECO:0000256" key="2">
    <source>
        <dbReference type="SAM" id="MobiDB-lite"/>
    </source>
</evidence>
<organism evidence="3 4">
    <name type="scientific">Fusarium flagelliforme</name>
    <dbReference type="NCBI Taxonomy" id="2675880"/>
    <lineage>
        <taxon>Eukaryota</taxon>
        <taxon>Fungi</taxon>
        <taxon>Dikarya</taxon>
        <taxon>Ascomycota</taxon>
        <taxon>Pezizomycotina</taxon>
        <taxon>Sordariomycetes</taxon>
        <taxon>Hypocreomycetidae</taxon>
        <taxon>Hypocreales</taxon>
        <taxon>Nectriaceae</taxon>
        <taxon>Fusarium</taxon>
        <taxon>Fusarium incarnatum-equiseti species complex</taxon>
    </lineage>
</organism>
<keyword evidence="4" id="KW-1185">Reference proteome</keyword>
<dbReference type="AlphaFoldDB" id="A0A395MH32"/>
<dbReference type="EMBL" id="PXXK01000269">
    <property type="protein sequence ID" value="RFN47165.1"/>
    <property type="molecule type" value="Genomic_DNA"/>
</dbReference>
<evidence type="ECO:0000313" key="4">
    <source>
        <dbReference type="Proteomes" id="UP000265631"/>
    </source>
</evidence>
<evidence type="ECO:0000313" key="3">
    <source>
        <dbReference type="EMBL" id="RFN47165.1"/>
    </source>
</evidence>
<comment type="caution">
    <text evidence="3">The sequence shown here is derived from an EMBL/GenBank/DDBJ whole genome shotgun (WGS) entry which is preliminary data.</text>
</comment>
<feature type="coiled-coil region" evidence="1">
    <location>
        <begin position="338"/>
        <end position="372"/>
    </location>
</feature>
<gene>
    <name evidence="3" type="ORF">FIE12Z_8578</name>
</gene>
<keyword evidence="1" id="KW-0175">Coiled coil</keyword>
<sequence length="423" mass="48917">MMHSRTQKHGPAYQEYYVGPRPDDKLPPLDYSQDGCIYLVPSELYCRWRHPITRDLCINTQRFSDTISLVEHYRLQHGCKVAPACRLLLDERDQGYQKAILWYSNVTRRRMPSMSPPSDEPDCQNTSFDDAQTKVETTEQTPGELQARPRGIPEQRQQHKASTIQPADSNGEEKKLPDLKIEDLQLRSNEVWDRSSAISLCTLFNQHQASMPSRVRPKLLHLLKTGQFRHNDQSIRSPPKHQLSLQMYDEKAGEPKWINATYERWFILVGIYGFTTLRNKASGLWQAIIMRYGERLDTELAFKKSPDETGSLLRPFLSQLGEEVSMWTPTIQQHGYMLRQHEQTIRTQSTMIQQLREANFNQQKQIDQLKAIVGVRVHTGHQENMAGRDNNINQDVRVPNADIGSDENSSHPPEIPSKRARHI</sequence>